<name>M2MXH5_BAUPA</name>
<proteinExistence type="predicted"/>
<dbReference type="AlphaFoldDB" id="M2MXH5"/>
<reference evidence="1 2" key="1">
    <citation type="journal article" date="2012" name="PLoS Pathog.">
        <title>Diverse lifestyles and strategies of plant pathogenesis encoded in the genomes of eighteen Dothideomycetes fungi.</title>
        <authorList>
            <person name="Ohm R.A."/>
            <person name="Feau N."/>
            <person name="Henrissat B."/>
            <person name="Schoch C.L."/>
            <person name="Horwitz B.A."/>
            <person name="Barry K.W."/>
            <person name="Condon B.J."/>
            <person name="Copeland A.C."/>
            <person name="Dhillon B."/>
            <person name="Glaser F."/>
            <person name="Hesse C.N."/>
            <person name="Kosti I."/>
            <person name="LaButti K."/>
            <person name="Lindquist E.A."/>
            <person name="Lucas S."/>
            <person name="Salamov A.A."/>
            <person name="Bradshaw R.E."/>
            <person name="Ciuffetti L."/>
            <person name="Hamelin R.C."/>
            <person name="Kema G.H.J."/>
            <person name="Lawrence C."/>
            <person name="Scott J.A."/>
            <person name="Spatafora J.W."/>
            <person name="Turgeon B.G."/>
            <person name="de Wit P.J.G.M."/>
            <person name="Zhong S."/>
            <person name="Goodwin S.B."/>
            <person name="Grigoriev I.V."/>
        </authorList>
    </citation>
    <scope>NUCLEOTIDE SEQUENCE [LARGE SCALE GENOMIC DNA]</scope>
    <source>
        <strain evidence="1 2">UAMH 10762</strain>
    </source>
</reference>
<dbReference type="HOGENOM" id="CLU_2084412_0_0_1"/>
<evidence type="ECO:0000313" key="1">
    <source>
        <dbReference type="EMBL" id="EMC90955.1"/>
    </source>
</evidence>
<dbReference type="GeneID" id="19112026"/>
<dbReference type="RefSeq" id="XP_007681883.1">
    <property type="nucleotide sequence ID" value="XM_007683693.1"/>
</dbReference>
<dbReference type="EMBL" id="KB445565">
    <property type="protein sequence ID" value="EMC90955.1"/>
    <property type="molecule type" value="Genomic_DNA"/>
</dbReference>
<accession>M2MXH5</accession>
<evidence type="ECO:0000313" key="2">
    <source>
        <dbReference type="Proteomes" id="UP000011761"/>
    </source>
</evidence>
<dbReference type="KEGG" id="bcom:BAUCODRAFT_332365"/>
<organism evidence="1 2">
    <name type="scientific">Baudoinia panamericana (strain UAMH 10762)</name>
    <name type="common">Angels' share fungus</name>
    <name type="synonym">Baudoinia compniacensis (strain UAMH 10762)</name>
    <dbReference type="NCBI Taxonomy" id="717646"/>
    <lineage>
        <taxon>Eukaryota</taxon>
        <taxon>Fungi</taxon>
        <taxon>Dikarya</taxon>
        <taxon>Ascomycota</taxon>
        <taxon>Pezizomycotina</taxon>
        <taxon>Dothideomycetes</taxon>
        <taxon>Dothideomycetidae</taxon>
        <taxon>Mycosphaerellales</taxon>
        <taxon>Teratosphaeriaceae</taxon>
        <taxon>Baudoinia</taxon>
    </lineage>
</organism>
<sequence length="117" mass="12865">MAHSSDVGILQSAALPLRLALEMSCFRHFPLPIVESVQRFVNIVVEMVGVARAPGIDATGSIEVVLALLPLNMMINGLSALPTSSALSTLRNGQLHLRQSRPDPRQPWWYRCHRVGI</sequence>
<dbReference type="Proteomes" id="UP000011761">
    <property type="component" value="Unassembled WGS sequence"/>
</dbReference>
<protein>
    <submittedName>
        <fullName evidence="1">Uncharacterized protein</fullName>
    </submittedName>
</protein>
<gene>
    <name evidence="1" type="ORF">BAUCODRAFT_332365</name>
</gene>
<keyword evidence="2" id="KW-1185">Reference proteome</keyword>